<evidence type="ECO:0000256" key="1">
    <source>
        <dbReference type="SAM" id="Phobius"/>
    </source>
</evidence>
<comment type="caution">
    <text evidence="2">The sequence shown here is derived from an EMBL/GenBank/DDBJ whole genome shotgun (WGS) entry which is preliminary data.</text>
</comment>
<dbReference type="Proteomes" id="UP000237819">
    <property type="component" value="Unassembled WGS sequence"/>
</dbReference>
<organism evidence="2 3">
    <name type="scientific">Blastopirellula marina</name>
    <dbReference type="NCBI Taxonomy" id="124"/>
    <lineage>
        <taxon>Bacteria</taxon>
        <taxon>Pseudomonadati</taxon>
        <taxon>Planctomycetota</taxon>
        <taxon>Planctomycetia</taxon>
        <taxon>Pirellulales</taxon>
        <taxon>Pirellulaceae</taxon>
        <taxon>Blastopirellula</taxon>
    </lineage>
</organism>
<sequence length="72" mass="8325">MNLLFRIDKVWYSLKCMMVGVVLLVVGVTQVVFGWIGDAIWIRAVYGLVCLPLVPVFFWQAWRSFRKALFGT</sequence>
<keyword evidence="1" id="KW-1133">Transmembrane helix</keyword>
<evidence type="ECO:0000313" key="3">
    <source>
        <dbReference type="Proteomes" id="UP000237819"/>
    </source>
</evidence>
<feature type="transmembrane region" description="Helical" evidence="1">
    <location>
        <begin position="39"/>
        <end position="59"/>
    </location>
</feature>
<reference evidence="2 3" key="1">
    <citation type="submission" date="2018-02" db="EMBL/GenBank/DDBJ databases">
        <title>Comparative genomes isolates from brazilian mangrove.</title>
        <authorList>
            <person name="Araujo J.E."/>
            <person name="Taketani R.G."/>
            <person name="Silva M.C.P."/>
            <person name="Loureco M.V."/>
            <person name="Andreote F.D."/>
        </authorList>
    </citation>
    <scope>NUCLEOTIDE SEQUENCE [LARGE SCALE GENOMIC DNA]</scope>
    <source>
        <strain evidence="2 3">Nap-Phe MGV</strain>
    </source>
</reference>
<gene>
    <name evidence="2" type="ORF">C5Y93_17460</name>
</gene>
<keyword evidence="1" id="KW-0812">Transmembrane</keyword>
<proteinExistence type="predicted"/>
<accession>A0A2S8GKB1</accession>
<evidence type="ECO:0000313" key="2">
    <source>
        <dbReference type="EMBL" id="PQO44878.1"/>
    </source>
</evidence>
<name>A0A2S8GKB1_9BACT</name>
<dbReference type="EMBL" id="PUHZ01000017">
    <property type="protein sequence ID" value="PQO44878.1"/>
    <property type="molecule type" value="Genomic_DNA"/>
</dbReference>
<feature type="transmembrane region" description="Helical" evidence="1">
    <location>
        <begin position="12"/>
        <end position="33"/>
    </location>
</feature>
<keyword evidence="1" id="KW-0472">Membrane</keyword>
<dbReference type="AlphaFoldDB" id="A0A2S8GKB1"/>
<protein>
    <submittedName>
        <fullName evidence="2">Uncharacterized protein</fullName>
    </submittedName>
</protein>